<keyword evidence="4" id="KW-1185">Reference proteome</keyword>
<evidence type="ECO:0000313" key="4">
    <source>
        <dbReference type="Proteomes" id="UP001314263"/>
    </source>
</evidence>
<evidence type="ECO:0008006" key="5">
    <source>
        <dbReference type="Google" id="ProtNLM"/>
    </source>
</evidence>
<proteinExistence type="predicted"/>
<reference evidence="3 4" key="1">
    <citation type="submission" date="2023-10" db="EMBL/GenBank/DDBJ databases">
        <authorList>
            <person name="Maclean D."/>
            <person name="Macfadyen A."/>
        </authorList>
    </citation>
    <scope>NUCLEOTIDE SEQUENCE [LARGE SCALE GENOMIC DNA]</scope>
</reference>
<comment type="caution">
    <text evidence="3">The sequence shown here is derived from an EMBL/GenBank/DDBJ whole genome shotgun (WGS) entry which is preliminary data.</text>
</comment>
<feature type="chain" id="PRO_5043516565" description="Lipoprotein" evidence="2">
    <location>
        <begin position="32"/>
        <end position="275"/>
    </location>
</feature>
<evidence type="ECO:0000313" key="3">
    <source>
        <dbReference type="EMBL" id="CAK0781716.1"/>
    </source>
</evidence>
<dbReference type="AlphaFoldDB" id="A0AAV1I6Y7"/>
<feature type="signal peptide" evidence="2">
    <location>
        <begin position="1"/>
        <end position="31"/>
    </location>
</feature>
<keyword evidence="2" id="KW-0732">Signal</keyword>
<protein>
    <recommendedName>
        <fullName evidence="5">Lipoprotein</fullName>
    </recommendedName>
</protein>
<evidence type="ECO:0000256" key="1">
    <source>
        <dbReference type="SAM" id="MobiDB-lite"/>
    </source>
</evidence>
<evidence type="ECO:0000256" key="2">
    <source>
        <dbReference type="SAM" id="SignalP"/>
    </source>
</evidence>
<dbReference type="EMBL" id="CAUYUE010000006">
    <property type="protein sequence ID" value="CAK0781716.1"/>
    <property type="molecule type" value="Genomic_DNA"/>
</dbReference>
<dbReference type="Proteomes" id="UP001314263">
    <property type="component" value="Unassembled WGS sequence"/>
</dbReference>
<accession>A0AAV1I6Y7</accession>
<sequence>MSVAGGLRREAVMHKMFQVVVVLVFISSVSCSRSLQQSPSPSPSPSPSAGDYINAGLNAIQSDPNGTATALANLVNSTGSSSNYSSIMQQAVDAIGSYRSDLQTQLPAPVSSLTQLKGVNTLDTALTAQAATYVLQQLGANNYSSVVNGLISLLNTGNGTITGNLSSTQSYNTALAFVQALGRTQDSKGNTTAVASSFLSGLQNAAQSCINGLPSINGASSSTVISDQYSNCCPVIKATLDNANQLAGQSGLVNYLQQLQSQYSILNKCSSTPST</sequence>
<feature type="region of interest" description="Disordered" evidence="1">
    <location>
        <begin position="35"/>
        <end position="55"/>
    </location>
</feature>
<gene>
    <name evidence="3" type="ORF">CVIRNUC_005453</name>
</gene>
<name>A0AAV1I6Y7_9CHLO</name>
<organism evidence="3 4">
    <name type="scientific">Coccomyxa viridis</name>
    <dbReference type="NCBI Taxonomy" id="1274662"/>
    <lineage>
        <taxon>Eukaryota</taxon>
        <taxon>Viridiplantae</taxon>
        <taxon>Chlorophyta</taxon>
        <taxon>core chlorophytes</taxon>
        <taxon>Trebouxiophyceae</taxon>
        <taxon>Trebouxiophyceae incertae sedis</taxon>
        <taxon>Coccomyxaceae</taxon>
        <taxon>Coccomyxa</taxon>
    </lineage>
</organism>